<dbReference type="AlphaFoldDB" id="A0A7W8JA38"/>
<sequence>MGDFFLELIGELVGAVFESFVSEVICRAFYRPSQSKKLQPQNGIGLV</sequence>
<proteinExistence type="predicted"/>
<protein>
    <submittedName>
        <fullName evidence="1">Uncharacterized protein</fullName>
    </submittedName>
</protein>
<evidence type="ECO:0000313" key="2">
    <source>
        <dbReference type="Proteomes" id="UP000569092"/>
    </source>
</evidence>
<dbReference type="Proteomes" id="UP000569092">
    <property type="component" value="Unassembled WGS sequence"/>
</dbReference>
<gene>
    <name evidence="1" type="ORF">HDF10_002136</name>
</gene>
<reference evidence="1 2" key="1">
    <citation type="submission" date="2020-08" db="EMBL/GenBank/DDBJ databases">
        <title>Genomic Encyclopedia of Type Strains, Phase IV (KMG-V): Genome sequencing to study the core and pangenomes of soil and plant-associated prokaryotes.</title>
        <authorList>
            <person name="Whitman W."/>
        </authorList>
    </citation>
    <scope>NUCLEOTIDE SEQUENCE [LARGE SCALE GENOMIC DNA]</scope>
    <source>
        <strain evidence="1 2">M8US30</strain>
    </source>
</reference>
<dbReference type="EMBL" id="JACHDZ010000003">
    <property type="protein sequence ID" value="MBB5344157.1"/>
    <property type="molecule type" value="Genomic_DNA"/>
</dbReference>
<comment type="caution">
    <text evidence="1">The sequence shown here is derived from an EMBL/GenBank/DDBJ whole genome shotgun (WGS) entry which is preliminary data.</text>
</comment>
<evidence type="ECO:0000313" key="1">
    <source>
        <dbReference type="EMBL" id="MBB5344157.1"/>
    </source>
</evidence>
<organism evidence="1 2">
    <name type="scientific">Tunturiibacter lichenicola</name>
    <dbReference type="NCBI Taxonomy" id="2051959"/>
    <lineage>
        <taxon>Bacteria</taxon>
        <taxon>Pseudomonadati</taxon>
        <taxon>Acidobacteriota</taxon>
        <taxon>Terriglobia</taxon>
        <taxon>Terriglobales</taxon>
        <taxon>Acidobacteriaceae</taxon>
        <taxon>Tunturiibacter</taxon>
    </lineage>
</organism>
<name>A0A7W8JA38_9BACT</name>
<accession>A0A7W8JA38</accession>